<accession>A0A075HLU6</accession>
<dbReference type="InterPro" id="IPR036291">
    <property type="entry name" value="NAD(P)-bd_dom_sf"/>
</dbReference>
<evidence type="ECO:0000313" key="4">
    <source>
        <dbReference type="EMBL" id="AIF15387.1"/>
    </source>
</evidence>
<evidence type="ECO:0000256" key="1">
    <source>
        <dbReference type="ARBA" id="ARBA00006484"/>
    </source>
</evidence>
<dbReference type="Pfam" id="PF00106">
    <property type="entry name" value="adh_short"/>
    <property type="match status" value="1"/>
</dbReference>
<dbReference type="GO" id="GO:0050664">
    <property type="term" value="F:oxidoreductase activity, acting on NAD(P)H, oxygen as acceptor"/>
    <property type="evidence" value="ECO:0007669"/>
    <property type="project" value="TreeGrafter"/>
</dbReference>
<proteinExistence type="inferred from homology"/>
<dbReference type="PANTHER" id="PTHR43008:SF7">
    <property type="entry name" value="SHORT CHAIN DEHYDROGENASE_REDUCTASE (AFU_ORTHOLOGUE AFUA_2G00830)"/>
    <property type="match status" value="1"/>
</dbReference>
<evidence type="ECO:0000256" key="2">
    <source>
        <dbReference type="ARBA" id="ARBA00023002"/>
    </source>
</evidence>
<comment type="similarity">
    <text evidence="1 3">Belongs to the short-chain dehydrogenases/reductases (SDR) family.</text>
</comment>
<dbReference type="PRINTS" id="PR00081">
    <property type="entry name" value="GDHRDH"/>
</dbReference>
<reference evidence="4" key="1">
    <citation type="journal article" date="2014" name="Genome Biol. Evol.">
        <title>Pangenome evidence for extensive interdomain horizontal transfer affecting lineage core and shell genes in uncultured planktonic thaumarchaeota and euryarchaeota.</title>
        <authorList>
            <person name="Deschamps P."/>
            <person name="Zivanovic Y."/>
            <person name="Moreira D."/>
            <person name="Rodriguez-Valera F."/>
            <person name="Lopez-Garcia P."/>
        </authorList>
    </citation>
    <scope>NUCLEOTIDE SEQUENCE</scope>
</reference>
<dbReference type="PRINTS" id="PR00080">
    <property type="entry name" value="SDRFAMILY"/>
</dbReference>
<protein>
    <submittedName>
        <fullName evidence="4">Oxidoreductase domain-containing protein</fullName>
    </submittedName>
</protein>
<dbReference type="EMBL" id="KF901027">
    <property type="protein sequence ID" value="AIF15387.1"/>
    <property type="molecule type" value="Genomic_DNA"/>
</dbReference>
<dbReference type="CDD" id="cd05233">
    <property type="entry name" value="SDR_c"/>
    <property type="match status" value="1"/>
</dbReference>
<evidence type="ECO:0000256" key="3">
    <source>
        <dbReference type="RuleBase" id="RU000363"/>
    </source>
</evidence>
<dbReference type="PANTHER" id="PTHR43008">
    <property type="entry name" value="BENZIL REDUCTASE"/>
    <property type="match status" value="1"/>
</dbReference>
<sequence>MSLDPLTIDGAVAVVTGGAGGIGKGIVRALLAKGATVVVADVEEPALDAAVAQMTGLGAVEGVLCDVSDFDSVVALADQVFAVHGHCNLLFNNAGVGAGGGGRAWDHEPNDWKWCFGVNVFGTANGVMAFVPRMIESGQPGQVVNTSSGDGGFAPVPMASVYASSKAAVSCLTEALHHQLVTDGTRLGASVFYPSGGLMNTGLFNSHRNRPPELERILRPARRSSMTFDELKARLEAAGRDVTVADLDDLGRFVVAGAADRRYVIARDLADTVDLLHRRAEAIGRFEVPPHHDMGI</sequence>
<dbReference type="AlphaFoldDB" id="A0A075HLU6"/>
<dbReference type="InterPro" id="IPR002347">
    <property type="entry name" value="SDR_fam"/>
</dbReference>
<organism evidence="4">
    <name type="scientific">uncultured marine thaumarchaeote KM3_70_D04</name>
    <dbReference type="NCBI Taxonomy" id="1456250"/>
    <lineage>
        <taxon>Archaea</taxon>
        <taxon>Nitrososphaerota</taxon>
        <taxon>environmental samples</taxon>
    </lineage>
</organism>
<keyword evidence="2" id="KW-0560">Oxidoreductase</keyword>
<name>A0A075HLU6_9ARCH</name>
<dbReference type="SUPFAM" id="SSF51735">
    <property type="entry name" value="NAD(P)-binding Rossmann-fold domains"/>
    <property type="match status" value="1"/>
</dbReference>
<dbReference type="Gene3D" id="3.40.50.720">
    <property type="entry name" value="NAD(P)-binding Rossmann-like Domain"/>
    <property type="match status" value="1"/>
</dbReference>